<evidence type="ECO:0000256" key="2">
    <source>
        <dbReference type="ARBA" id="ARBA00010944"/>
    </source>
</evidence>
<evidence type="ECO:0000313" key="9">
    <source>
        <dbReference type="Proteomes" id="UP000029221"/>
    </source>
</evidence>
<dbReference type="SUPFAM" id="SSF51735">
    <property type="entry name" value="NAD(P)-binding Rossmann-fold domains"/>
    <property type="match status" value="1"/>
</dbReference>
<reference evidence="8" key="1">
    <citation type="journal article" date="2014" name="Genome Announc.">
        <title>Draft Genome Sequences of Marine Flavobacterium Nonlabens Strains NR17, NR24, NR27, NR32, NR33, and Ara13.</title>
        <authorList>
            <person name="Nakanishi M."/>
            <person name="Meirelles P."/>
            <person name="Suzuki R."/>
            <person name="Takatani N."/>
            <person name="Mino S."/>
            <person name="Suda W."/>
            <person name="Oshima K."/>
            <person name="Hattori M."/>
            <person name="Ohkuma M."/>
            <person name="Hosokawa M."/>
            <person name="Miyashita K."/>
            <person name="Thompson F.L."/>
            <person name="Niwa A."/>
            <person name="Sawabe T."/>
            <person name="Sawabe T."/>
        </authorList>
    </citation>
    <scope>NUCLEOTIDE SEQUENCE [LARGE SCALE GENOMIC DNA]</scope>
    <source>
        <strain evidence="8">JCM 19294</strain>
    </source>
</reference>
<comment type="catalytic activity">
    <reaction evidence="5">
        <text>dTDP-beta-L-rhamnose + NADP(+) = dTDP-4-dehydro-beta-L-rhamnose + NADPH + H(+)</text>
        <dbReference type="Rhea" id="RHEA:21796"/>
        <dbReference type="ChEBI" id="CHEBI:15378"/>
        <dbReference type="ChEBI" id="CHEBI:57510"/>
        <dbReference type="ChEBI" id="CHEBI:57783"/>
        <dbReference type="ChEBI" id="CHEBI:58349"/>
        <dbReference type="ChEBI" id="CHEBI:62830"/>
        <dbReference type="EC" id="1.1.1.133"/>
    </reaction>
</comment>
<dbReference type="UniPathway" id="UPA00124"/>
<dbReference type="PANTHER" id="PTHR10491">
    <property type="entry name" value="DTDP-4-DEHYDRORHAMNOSE REDUCTASE"/>
    <property type="match status" value="1"/>
</dbReference>
<feature type="domain" description="RmlD-like substrate binding" evidence="7">
    <location>
        <begin position="3"/>
        <end position="274"/>
    </location>
</feature>
<comment type="similarity">
    <text evidence="2 6">Belongs to the dTDP-4-dehydrorhamnose reductase family.</text>
</comment>
<evidence type="ECO:0000256" key="4">
    <source>
        <dbReference type="ARBA" id="ARBA00017099"/>
    </source>
</evidence>
<keyword evidence="6 8" id="KW-0560">Oxidoreductase</keyword>
<dbReference type="InterPro" id="IPR036291">
    <property type="entry name" value="NAD(P)-bd_dom_sf"/>
</dbReference>
<comment type="function">
    <text evidence="6">Catalyzes the reduction of dTDP-6-deoxy-L-lyxo-4-hexulose to yield dTDP-L-rhamnose.</text>
</comment>
<dbReference type="AlphaFoldDB" id="A0A090PYV8"/>
<organism evidence="8 9">
    <name type="scientific">Nonlabens tegetincola</name>
    <dbReference type="NCBI Taxonomy" id="323273"/>
    <lineage>
        <taxon>Bacteria</taxon>
        <taxon>Pseudomonadati</taxon>
        <taxon>Bacteroidota</taxon>
        <taxon>Flavobacteriia</taxon>
        <taxon>Flavobacteriales</taxon>
        <taxon>Flavobacteriaceae</taxon>
        <taxon>Nonlabens</taxon>
    </lineage>
</organism>
<accession>A0A090PYV8</accession>
<gene>
    <name evidence="8" type="ORF">JCM19294_2732</name>
</gene>
<dbReference type="eggNOG" id="COG1091">
    <property type="taxonomic scope" value="Bacteria"/>
</dbReference>
<keyword evidence="9" id="KW-1185">Reference proteome</keyword>
<dbReference type="CDD" id="cd05254">
    <property type="entry name" value="dTDP_HR_like_SDR_e"/>
    <property type="match status" value="1"/>
</dbReference>
<evidence type="ECO:0000256" key="3">
    <source>
        <dbReference type="ARBA" id="ARBA00012929"/>
    </source>
</evidence>
<evidence type="ECO:0000256" key="1">
    <source>
        <dbReference type="ARBA" id="ARBA00004781"/>
    </source>
</evidence>
<proteinExistence type="inferred from homology"/>
<keyword evidence="6" id="KW-0521">NADP</keyword>
<dbReference type="EC" id="1.1.1.133" evidence="3 6"/>
<dbReference type="Gene3D" id="3.90.25.10">
    <property type="entry name" value="UDP-galactose 4-epimerase, domain 1"/>
    <property type="match status" value="1"/>
</dbReference>
<evidence type="ECO:0000313" key="8">
    <source>
        <dbReference type="EMBL" id="GAK95950.1"/>
    </source>
</evidence>
<protein>
    <recommendedName>
        <fullName evidence="4 6">dTDP-4-dehydrorhamnose reductase</fullName>
        <ecNumber evidence="3 6">1.1.1.133</ecNumber>
    </recommendedName>
</protein>
<dbReference type="GO" id="GO:0019305">
    <property type="term" value="P:dTDP-rhamnose biosynthetic process"/>
    <property type="evidence" value="ECO:0007669"/>
    <property type="project" value="UniProtKB-UniPathway"/>
</dbReference>
<dbReference type="PANTHER" id="PTHR10491:SF4">
    <property type="entry name" value="METHIONINE ADENOSYLTRANSFERASE 2 SUBUNIT BETA"/>
    <property type="match status" value="1"/>
</dbReference>
<dbReference type="GO" id="GO:0008831">
    <property type="term" value="F:dTDP-4-dehydrorhamnose reductase activity"/>
    <property type="evidence" value="ECO:0007669"/>
    <property type="project" value="UniProtKB-EC"/>
</dbReference>
<dbReference type="EMBL" id="BBML01000001">
    <property type="protein sequence ID" value="GAK95950.1"/>
    <property type="molecule type" value="Genomic_DNA"/>
</dbReference>
<dbReference type="NCBIfam" id="TIGR01214">
    <property type="entry name" value="rmlD"/>
    <property type="match status" value="1"/>
</dbReference>
<evidence type="ECO:0000256" key="6">
    <source>
        <dbReference type="RuleBase" id="RU364082"/>
    </source>
</evidence>
<dbReference type="STRING" id="319236.BST91_11125"/>
<sequence>MIKVLITGANGMLGIAISKRLTSVELFTFTSKELDITCAHKVQEKVASLRPDYIINCAAYTAVDLAEEQREKAFKINTTAVEKLAQIAAQYEATLIHFSTDYVFDGTSNIPYQPHDITNPINEYGASKLAGEKAIEMLASKYYIFRISWLYAPFGKNFFTWLTTTDQQQLNIVTSQVGSPTSALSVANFIHHVIKQDPLQYGLYHYVDQGKVSWYEFALKINELAELKKGIHAVDHYPTAAQRPAYSVMDTSKTEEVFKYLLSPYQIELEKVIEGL</sequence>
<comment type="pathway">
    <text evidence="1 6">Carbohydrate biosynthesis; dTDP-L-rhamnose biosynthesis.</text>
</comment>
<dbReference type="InterPro" id="IPR005913">
    <property type="entry name" value="dTDP_dehydrorham_reduct"/>
</dbReference>
<comment type="caution">
    <text evidence="8">The sequence shown here is derived from an EMBL/GenBank/DDBJ whole genome shotgun (WGS) entry which is preliminary data.</text>
</comment>
<dbReference type="Proteomes" id="UP000029221">
    <property type="component" value="Unassembled WGS sequence"/>
</dbReference>
<name>A0A090PYV8_9FLAO</name>
<dbReference type="Gene3D" id="3.40.50.720">
    <property type="entry name" value="NAD(P)-binding Rossmann-like Domain"/>
    <property type="match status" value="1"/>
</dbReference>
<dbReference type="Pfam" id="PF04321">
    <property type="entry name" value="RmlD_sub_bind"/>
    <property type="match status" value="1"/>
</dbReference>
<dbReference type="RefSeq" id="WP_052510265.1">
    <property type="nucleotide sequence ID" value="NZ_BBML01000001.1"/>
</dbReference>
<evidence type="ECO:0000259" key="7">
    <source>
        <dbReference type="Pfam" id="PF04321"/>
    </source>
</evidence>
<evidence type="ECO:0000256" key="5">
    <source>
        <dbReference type="ARBA" id="ARBA00048200"/>
    </source>
</evidence>
<dbReference type="InterPro" id="IPR029903">
    <property type="entry name" value="RmlD-like-bd"/>
</dbReference>